<reference evidence="2" key="2">
    <citation type="submission" date="2020-05" db="EMBL/GenBank/DDBJ databases">
        <authorList>
            <person name="Kim H.-S."/>
            <person name="Proctor R.H."/>
            <person name="Brown D.W."/>
        </authorList>
    </citation>
    <scope>NUCLEOTIDE SEQUENCE</scope>
    <source>
        <strain evidence="2">NRRL 22465</strain>
    </source>
</reference>
<dbReference type="EMBL" id="JABEYC010000215">
    <property type="protein sequence ID" value="KAF4980639.1"/>
    <property type="molecule type" value="Genomic_DNA"/>
</dbReference>
<dbReference type="Proteomes" id="UP000635477">
    <property type="component" value="Unassembled WGS sequence"/>
</dbReference>
<organism evidence="2 3">
    <name type="scientific">Fusarium zealandicum</name>
    <dbReference type="NCBI Taxonomy" id="1053134"/>
    <lineage>
        <taxon>Eukaryota</taxon>
        <taxon>Fungi</taxon>
        <taxon>Dikarya</taxon>
        <taxon>Ascomycota</taxon>
        <taxon>Pezizomycotina</taxon>
        <taxon>Sordariomycetes</taxon>
        <taxon>Hypocreomycetidae</taxon>
        <taxon>Hypocreales</taxon>
        <taxon>Nectriaceae</taxon>
        <taxon>Fusarium</taxon>
        <taxon>Fusarium staphyleae species complex</taxon>
    </lineage>
</organism>
<accession>A0A8H4UNV2</accession>
<feature type="region of interest" description="Disordered" evidence="1">
    <location>
        <begin position="67"/>
        <end position="87"/>
    </location>
</feature>
<comment type="caution">
    <text evidence="2">The sequence shown here is derived from an EMBL/GenBank/DDBJ whole genome shotgun (WGS) entry which is preliminary data.</text>
</comment>
<dbReference type="AlphaFoldDB" id="A0A8H4UNV2"/>
<evidence type="ECO:0000256" key="1">
    <source>
        <dbReference type="SAM" id="MobiDB-lite"/>
    </source>
</evidence>
<reference evidence="2" key="1">
    <citation type="journal article" date="2020" name="BMC Genomics">
        <title>Correction to: Identification and distribution of gene clusters required for synthesis of sphingolipid metabolism inhibitors in diverse species of the filamentous fungus Fusarium.</title>
        <authorList>
            <person name="Kim H.S."/>
            <person name="Lohmar J.M."/>
            <person name="Busman M."/>
            <person name="Brown D.W."/>
            <person name="Naumann T.A."/>
            <person name="Divon H.H."/>
            <person name="Lysoe E."/>
            <person name="Uhlig S."/>
            <person name="Proctor R.H."/>
        </authorList>
    </citation>
    <scope>NUCLEOTIDE SEQUENCE</scope>
    <source>
        <strain evidence="2">NRRL 22465</strain>
    </source>
</reference>
<name>A0A8H4UNV2_9HYPO</name>
<proteinExistence type="predicted"/>
<evidence type="ECO:0000313" key="2">
    <source>
        <dbReference type="EMBL" id="KAF4980639.1"/>
    </source>
</evidence>
<gene>
    <name evidence="2" type="ORF">FZEAL_3388</name>
</gene>
<sequence>MPPPSTPRSSPQGLGSLSFTCSQHLSAQTGSTLASSKHGEHVDDAHMLHGRVIESTFEFRGARSIQVPPRADLPSPRSLEIPPVSTNKEERCVEPCRLVSDNVVSLHDGYRPERIDKISRGIG</sequence>
<evidence type="ECO:0000313" key="3">
    <source>
        <dbReference type="Proteomes" id="UP000635477"/>
    </source>
</evidence>
<protein>
    <submittedName>
        <fullName evidence="2">Uncharacterized protein</fullName>
    </submittedName>
</protein>
<keyword evidence="3" id="KW-1185">Reference proteome</keyword>